<sequence>MLRGPGGIISPVFNCSGTMRSSDRQSGETIQYAISCLCMESELSVSPDGLAAVVVAMQSITRPPALVSFTSSSMRADSISASSIRTPLSLIIPSPLMRPKICALLRWMKTDLVSSGRFKYELKEST</sequence>
<gene>
    <name evidence="1" type="ORF">HJC23_011359</name>
</gene>
<keyword evidence="2" id="KW-1185">Reference proteome</keyword>
<dbReference type="EMBL" id="JABMIG020000008">
    <property type="protein sequence ID" value="KAL3804431.1"/>
    <property type="molecule type" value="Genomic_DNA"/>
</dbReference>
<evidence type="ECO:0000313" key="1">
    <source>
        <dbReference type="EMBL" id="KAL3804431.1"/>
    </source>
</evidence>
<name>A0ABD3QZB8_9STRA</name>
<organism evidence="1 2">
    <name type="scientific">Cyclotella cryptica</name>
    <dbReference type="NCBI Taxonomy" id="29204"/>
    <lineage>
        <taxon>Eukaryota</taxon>
        <taxon>Sar</taxon>
        <taxon>Stramenopiles</taxon>
        <taxon>Ochrophyta</taxon>
        <taxon>Bacillariophyta</taxon>
        <taxon>Coscinodiscophyceae</taxon>
        <taxon>Thalassiosirophycidae</taxon>
        <taxon>Stephanodiscales</taxon>
        <taxon>Stephanodiscaceae</taxon>
        <taxon>Cyclotella</taxon>
    </lineage>
</organism>
<dbReference type="Proteomes" id="UP001516023">
    <property type="component" value="Unassembled WGS sequence"/>
</dbReference>
<protein>
    <submittedName>
        <fullName evidence="1">Uncharacterized protein</fullName>
    </submittedName>
</protein>
<reference evidence="1 2" key="1">
    <citation type="journal article" date="2020" name="G3 (Bethesda)">
        <title>Improved Reference Genome for Cyclotella cryptica CCMP332, a Model for Cell Wall Morphogenesis, Salinity Adaptation, and Lipid Production in Diatoms (Bacillariophyta).</title>
        <authorList>
            <person name="Roberts W.R."/>
            <person name="Downey K.M."/>
            <person name="Ruck E.C."/>
            <person name="Traller J.C."/>
            <person name="Alverson A.J."/>
        </authorList>
    </citation>
    <scope>NUCLEOTIDE SEQUENCE [LARGE SCALE GENOMIC DNA]</scope>
    <source>
        <strain evidence="1 2">CCMP332</strain>
    </source>
</reference>
<evidence type="ECO:0000313" key="2">
    <source>
        <dbReference type="Proteomes" id="UP001516023"/>
    </source>
</evidence>
<comment type="caution">
    <text evidence="1">The sequence shown here is derived from an EMBL/GenBank/DDBJ whole genome shotgun (WGS) entry which is preliminary data.</text>
</comment>
<accession>A0ABD3QZB8</accession>
<proteinExistence type="predicted"/>
<dbReference type="AlphaFoldDB" id="A0ABD3QZB8"/>